<dbReference type="GO" id="GO:0009279">
    <property type="term" value="C:cell outer membrane"/>
    <property type="evidence" value="ECO:0007669"/>
    <property type="project" value="UniProtKB-SubCell"/>
</dbReference>
<dbReference type="SUPFAM" id="SSF56935">
    <property type="entry name" value="Porins"/>
    <property type="match status" value="1"/>
</dbReference>
<evidence type="ECO:0000256" key="7">
    <source>
        <dbReference type="ARBA" id="ARBA00023136"/>
    </source>
</evidence>
<proteinExistence type="inferred from homology"/>
<evidence type="ECO:0000313" key="15">
    <source>
        <dbReference type="EMBL" id="SKD05093.1"/>
    </source>
</evidence>
<evidence type="ECO:0000259" key="13">
    <source>
        <dbReference type="Pfam" id="PF00593"/>
    </source>
</evidence>
<dbReference type="PANTHER" id="PTHR30069:SF29">
    <property type="entry name" value="HEMOGLOBIN AND HEMOGLOBIN-HAPTOGLOBIN-BINDING PROTEIN 1-RELATED"/>
    <property type="match status" value="1"/>
</dbReference>
<dbReference type="EMBL" id="FUZZ01000002">
    <property type="protein sequence ID" value="SKD05093.1"/>
    <property type="molecule type" value="Genomic_DNA"/>
</dbReference>
<keyword evidence="5 12" id="KW-0732">Signal</keyword>
<dbReference type="Pfam" id="PF07715">
    <property type="entry name" value="Plug"/>
    <property type="match status" value="1"/>
</dbReference>
<dbReference type="RefSeq" id="WP_079470306.1">
    <property type="nucleotide sequence ID" value="NZ_FUZZ01000002.1"/>
</dbReference>
<keyword evidence="6 11" id="KW-0798">TonB box</keyword>
<dbReference type="Gene3D" id="2.40.170.20">
    <property type="entry name" value="TonB-dependent receptor, beta-barrel domain"/>
    <property type="match status" value="1"/>
</dbReference>
<dbReference type="Proteomes" id="UP000190166">
    <property type="component" value="Unassembled WGS sequence"/>
</dbReference>
<name>A0A1T5NXS6_9BACT</name>
<dbReference type="AlphaFoldDB" id="A0A1T5NXS6"/>
<keyword evidence="8 15" id="KW-0675">Receptor</keyword>
<sequence>MYKHLFLLTCIMRVGTLLAQTDTTSGSKVLQEVVVTATRNEQLLSKVPVPVTVIHKQQIQAMGAVLLQQVLAEQTGLFITSNHGTGVQMQGLEAEYTLILLDGEPLIGRTAGTFDLSRIVVGNIERIEIIKGPVSSLYGSDALAGVINIITSNNSKEGISSISGRYGSNNTYTLDGSTRIPYKKGSFSASLNAYNSDGYTLGTGGSTPTVSPFKAYTAQSRWQHNWSEKWSTVLSGRYYEQKYNSYFSDVKGMVDDIGREKDMNGSLQLIHTPTKNFRQTLRLYYSRYSTNEDMHYQADKSLYDASFFTQQYLKPEYQADWQLHPKHQLTAGMGYVHESLEATRYEERMAFNTGYVFIQENWKPADAWNVLLGGRFDTHNQYPSQFSPKLSVSYQLTPNWRLLGTVGRGYRAPDFRQLYLHFNNAAVGYTVVGTKLAADILKEMEKQGQIKQVNIDPEQLKNLDAESSWSYNLGVEGKPFSRTTVKANVFYNSVKNLIDTRAIAVKTNDLAVYSYVNINSITTAGAEAELGQAIGSHLQLSAGYQYLRSKDNDLFKKVKNGEVYTKDETTGETRALTRKEYFGLFNRSHHSANLKVAYSLSRLGIDANTRVLYRSKYGFTDENGNNTPDKASEFVPGYATVNLAAAKYLFKRQLRMQATVENVFNYTDAQHISTMPGRIYSVGATWNFYHHVNH</sequence>
<dbReference type="GO" id="GO:0044718">
    <property type="term" value="P:siderophore transmembrane transport"/>
    <property type="evidence" value="ECO:0007669"/>
    <property type="project" value="TreeGrafter"/>
</dbReference>
<keyword evidence="4 10" id="KW-0812">Transmembrane</keyword>
<evidence type="ECO:0000256" key="1">
    <source>
        <dbReference type="ARBA" id="ARBA00004571"/>
    </source>
</evidence>
<keyword evidence="2 10" id="KW-0813">Transport</keyword>
<keyword evidence="7 10" id="KW-0472">Membrane</keyword>
<evidence type="ECO:0000259" key="14">
    <source>
        <dbReference type="Pfam" id="PF07715"/>
    </source>
</evidence>
<dbReference type="InterPro" id="IPR000531">
    <property type="entry name" value="Beta-barrel_TonB"/>
</dbReference>
<dbReference type="Pfam" id="PF00593">
    <property type="entry name" value="TonB_dep_Rec_b-barrel"/>
    <property type="match status" value="1"/>
</dbReference>
<evidence type="ECO:0000313" key="16">
    <source>
        <dbReference type="Proteomes" id="UP000190166"/>
    </source>
</evidence>
<feature type="domain" description="TonB-dependent receptor-like beta-barrel" evidence="13">
    <location>
        <begin position="165"/>
        <end position="663"/>
    </location>
</feature>
<comment type="similarity">
    <text evidence="10 11">Belongs to the TonB-dependent receptor family.</text>
</comment>
<evidence type="ECO:0000256" key="11">
    <source>
        <dbReference type="RuleBase" id="RU003357"/>
    </source>
</evidence>
<evidence type="ECO:0000256" key="2">
    <source>
        <dbReference type="ARBA" id="ARBA00022448"/>
    </source>
</evidence>
<gene>
    <name evidence="15" type="ORF">SAMN05660461_3009</name>
</gene>
<feature type="chain" id="PRO_5012730433" evidence="12">
    <location>
        <begin position="20"/>
        <end position="694"/>
    </location>
</feature>
<accession>A0A1T5NXS6</accession>
<feature type="domain" description="TonB-dependent receptor plug" evidence="14">
    <location>
        <begin position="45"/>
        <end position="146"/>
    </location>
</feature>
<dbReference type="InterPro" id="IPR036942">
    <property type="entry name" value="Beta-barrel_TonB_sf"/>
</dbReference>
<feature type="signal peptide" evidence="12">
    <location>
        <begin position="1"/>
        <end position="19"/>
    </location>
</feature>
<dbReference type="CDD" id="cd01347">
    <property type="entry name" value="ligand_gated_channel"/>
    <property type="match status" value="1"/>
</dbReference>
<keyword evidence="3 10" id="KW-1134">Transmembrane beta strand</keyword>
<evidence type="ECO:0000256" key="5">
    <source>
        <dbReference type="ARBA" id="ARBA00022729"/>
    </source>
</evidence>
<dbReference type="GO" id="GO:0015344">
    <property type="term" value="F:siderophore uptake transmembrane transporter activity"/>
    <property type="evidence" value="ECO:0007669"/>
    <property type="project" value="TreeGrafter"/>
</dbReference>
<dbReference type="InterPro" id="IPR012910">
    <property type="entry name" value="Plug_dom"/>
</dbReference>
<evidence type="ECO:0000256" key="9">
    <source>
        <dbReference type="ARBA" id="ARBA00023237"/>
    </source>
</evidence>
<keyword evidence="16" id="KW-1185">Reference proteome</keyword>
<dbReference type="InterPro" id="IPR037066">
    <property type="entry name" value="Plug_dom_sf"/>
</dbReference>
<evidence type="ECO:0000256" key="10">
    <source>
        <dbReference type="PROSITE-ProRule" id="PRU01360"/>
    </source>
</evidence>
<organism evidence="15 16">
    <name type="scientific">Chitinophaga ginsengisegetis</name>
    <dbReference type="NCBI Taxonomy" id="393003"/>
    <lineage>
        <taxon>Bacteria</taxon>
        <taxon>Pseudomonadati</taxon>
        <taxon>Bacteroidota</taxon>
        <taxon>Chitinophagia</taxon>
        <taxon>Chitinophagales</taxon>
        <taxon>Chitinophagaceae</taxon>
        <taxon>Chitinophaga</taxon>
    </lineage>
</organism>
<evidence type="ECO:0000256" key="12">
    <source>
        <dbReference type="SAM" id="SignalP"/>
    </source>
</evidence>
<dbReference type="PANTHER" id="PTHR30069">
    <property type="entry name" value="TONB-DEPENDENT OUTER MEMBRANE RECEPTOR"/>
    <property type="match status" value="1"/>
</dbReference>
<dbReference type="InterPro" id="IPR039426">
    <property type="entry name" value="TonB-dep_rcpt-like"/>
</dbReference>
<evidence type="ECO:0000256" key="8">
    <source>
        <dbReference type="ARBA" id="ARBA00023170"/>
    </source>
</evidence>
<evidence type="ECO:0000256" key="4">
    <source>
        <dbReference type="ARBA" id="ARBA00022692"/>
    </source>
</evidence>
<keyword evidence="9 10" id="KW-0998">Cell outer membrane</keyword>
<reference evidence="15 16" key="1">
    <citation type="submission" date="2017-02" db="EMBL/GenBank/DDBJ databases">
        <authorList>
            <person name="Peterson S.W."/>
        </authorList>
    </citation>
    <scope>NUCLEOTIDE SEQUENCE [LARGE SCALE GENOMIC DNA]</scope>
    <source>
        <strain evidence="15 16">DSM 18108</strain>
    </source>
</reference>
<dbReference type="PROSITE" id="PS52016">
    <property type="entry name" value="TONB_DEPENDENT_REC_3"/>
    <property type="match status" value="1"/>
</dbReference>
<evidence type="ECO:0000256" key="6">
    <source>
        <dbReference type="ARBA" id="ARBA00023077"/>
    </source>
</evidence>
<dbReference type="STRING" id="393003.SAMN05660461_3009"/>
<comment type="subcellular location">
    <subcellularLocation>
        <location evidence="1 10">Cell outer membrane</location>
        <topology evidence="1 10">Multi-pass membrane protein</topology>
    </subcellularLocation>
</comment>
<protein>
    <submittedName>
        <fullName evidence="15">Outer membrane receptor for ferrienterochelin and colicins</fullName>
    </submittedName>
</protein>
<evidence type="ECO:0000256" key="3">
    <source>
        <dbReference type="ARBA" id="ARBA00022452"/>
    </source>
</evidence>
<dbReference type="Gene3D" id="2.170.130.10">
    <property type="entry name" value="TonB-dependent receptor, plug domain"/>
    <property type="match status" value="1"/>
</dbReference>